<evidence type="ECO:0000313" key="3">
    <source>
        <dbReference type="EMBL" id="QBM86273.1"/>
    </source>
</evidence>
<evidence type="ECO:0000313" key="4">
    <source>
        <dbReference type="Proteomes" id="UP000292447"/>
    </source>
</evidence>
<sequence>MTVSAFTFHEITVTCAQVNQCSFSSWSPFFASHITEAEVLKDIPDAFLEYLNSDSIRLPPPKYENKVSADSDNEYSDWEEDNLGPESPCAEFAEFDEKVQKIVSKFKHVMPKLNWSAPKDARWILINNSLQCMSNADVYLLLNASDHIAHDLDGHIYDDCEDKAEGPHLKPELVLKKWTRDFNPALEFRIFVKNKKLLGVSQRDLNHYQFLLDLHPKLHALLEKFLDNVIRKSKFPLKNYVMDVYIPAPHEKVLIVDINPFSRKWDSLLFTWHELLEKENDGEFELRLITETNIGAMARKEHSENQVPIEVVDALVNTEAMVELAKTWGLKDKHEQDDEERDF</sequence>
<evidence type="ECO:0000256" key="2">
    <source>
        <dbReference type="SAM" id="MobiDB-lite"/>
    </source>
</evidence>
<keyword evidence="4" id="KW-1185">Reference proteome</keyword>
<gene>
    <name evidence="3" type="primary">MPUL0A09100</name>
    <name evidence="3" type="ORF">METSCH_A09100</name>
</gene>
<dbReference type="Pfam" id="PF07065">
    <property type="entry name" value="D123"/>
    <property type="match status" value="1"/>
</dbReference>
<accession>A0A4V1ADM9</accession>
<evidence type="ECO:0000256" key="1">
    <source>
        <dbReference type="ARBA" id="ARBA00011047"/>
    </source>
</evidence>
<dbReference type="Proteomes" id="UP000292447">
    <property type="component" value="Chromosome I"/>
</dbReference>
<name>A0A4V1ADM9_9ASCO</name>
<feature type="region of interest" description="Disordered" evidence="2">
    <location>
        <begin position="62"/>
        <end position="84"/>
    </location>
</feature>
<dbReference type="AlphaFoldDB" id="A0A4V1ADM9"/>
<feature type="compositionally biased region" description="Acidic residues" evidence="2">
    <location>
        <begin position="71"/>
        <end position="83"/>
    </location>
</feature>
<protein>
    <submittedName>
        <fullName evidence="3">D123 protein</fullName>
    </submittedName>
</protein>
<dbReference type="GO" id="GO:0005737">
    <property type="term" value="C:cytoplasm"/>
    <property type="evidence" value="ECO:0007669"/>
    <property type="project" value="TreeGrafter"/>
</dbReference>
<dbReference type="EMBL" id="CP034456">
    <property type="protein sequence ID" value="QBM86273.1"/>
    <property type="molecule type" value="Genomic_DNA"/>
</dbReference>
<dbReference type="PANTHER" id="PTHR15323">
    <property type="entry name" value="D123 PROTEIN"/>
    <property type="match status" value="1"/>
</dbReference>
<dbReference type="PANTHER" id="PTHR15323:SF6">
    <property type="entry name" value="CELL DIVISION CYCLE PROTEIN 123 HOMOLOG"/>
    <property type="match status" value="1"/>
</dbReference>
<reference evidence="4" key="1">
    <citation type="submission" date="2019-03" db="EMBL/GenBank/DDBJ databases">
        <title>Snf2 controls pulcherriminic acid biosynthesis and connects pigmentation and antifungal activity of the yeast Metschnikowia pulcherrima.</title>
        <authorList>
            <person name="Gore-Lloyd D."/>
            <person name="Sumann I."/>
            <person name="Brachmann A.O."/>
            <person name="Schneeberger K."/>
            <person name="Ortiz-Merino R.A."/>
            <person name="Moreno-Beltran M."/>
            <person name="Schlaefli M."/>
            <person name="Kirner P."/>
            <person name="Santos Kron A."/>
            <person name="Wolfe K.H."/>
            <person name="Piel J."/>
            <person name="Ahrens C.H."/>
            <person name="Henk D."/>
            <person name="Freimoser F.M."/>
        </authorList>
    </citation>
    <scope>NUCLEOTIDE SEQUENCE [LARGE SCALE GENOMIC DNA]</scope>
    <source>
        <strain evidence="4">APC 1.2</strain>
    </source>
</reference>
<proteinExistence type="inferred from homology"/>
<dbReference type="InterPro" id="IPR009772">
    <property type="entry name" value="CDC123"/>
</dbReference>
<dbReference type="STRING" id="2163413.A0A4V1ADM9"/>
<comment type="similarity">
    <text evidence="1">Belongs to the CDC123 family.</text>
</comment>
<organism evidence="3 4">
    <name type="scientific">Metschnikowia aff. pulcherrima</name>
    <dbReference type="NCBI Taxonomy" id="2163413"/>
    <lineage>
        <taxon>Eukaryota</taxon>
        <taxon>Fungi</taxon>
        <taxon>Dikarya</taxon>
        <taxon>Ascomycota</taxon>
        <taxon>Saccharomycotina</taxon>
        <taxon>Pichiomycetes</taxon>
        <taxon>Metschnikowiaceae</taxon>
        <taxon>Metschnikowia</taxon>
    </lineage>
</organism>